<gene>
    <name evidence="1" type="ORF">HYPSUDRAFT_38481</name>
</gene>
<accession>A0A0D2P847</accession>
<sequence>MPVNSSSIPVNLNNDVLLSIFTMNADMFSDERALNTTRIASQVSRQWRDLLLDTPSIWAKLIDMNGIRCAPSYEWGNEVIRRSGFAPLWIKADSYSIADHLRTEAANRYYLFNEFFVSCIRGNWRRIQKLVIKDLSCSFCLTLAMLCFPAPQLEEFDVSRPDLDEEIGRSSLFAGDAPILRRFSFGYYVVDPAAPWLHHLHFIELDSAYSIRDALAVLSATLNLQELKIDDLMISDLSIPLPIVSLPHLKHVQSLGRPHPCAALLDHLEIPLLCSSTMWVDSWSHDTPIELLSMVNTFIRYAERYLASRIFNIIRLDYTPEKYVSLECETKRPVKCQFRLSFPLHMDHDSTLLATFVNHLALLDLSSFTRLRLRTNGPLKSSFAPLFNRLSSLNTMSIDTRALGYLMVLQDHMIATNLEETTIVFPLLKVINVGATSGGFTAKHVEITMKYILPRIRNGYPIARLNISKNSPLDVPPGSDAFAEAKGLKVK</sequence>
<dbReference type="OrthoDB" id="2914771at2759"/>
<proteinExistence type="predicted"/>
<dbReference type="SUPFAM" id="SSF52047">
    <property type="entry name" value="RNI-like"/>
    <property type="match status" value="1"/>
</dbReference>
<reference evidence="2" key="1">
    <citation type="submission" date="2014-04" db="EMBL/GenBank/DDBJ databases">
        <title>Evolutionary Origins and Diversification of the Mycorrhizal Mutualists.</title>
        <authorList>
            <consortium name="DOE Joint Genome Institute"/>
            <consortium name="Mycorrhizal Genomics Consortium"/>
            <person name="Kohler A."/>
            <person name="Kuo A."/>
            <person name="Nagy L.G."/>
            <person name="Floudas D."/>
            <person name="Copeland A."/>
            <person name="Barry K.W."/>
            <person name="Cichocki N."/>
            <person name="Veneault-Fourrey C."/>
            <person name="LaButti K."/>
            <person name="Lindquist E.A."/>
            <person name="Lipzen A."/>
            <person name="Lundell T."/>
            <person name="Morin E."/>
            <person name="Murat C."/>
            <person name="Riley R."/>
            <person name="Ohm R."/>
            <person name="Sun H."/>
            <person name="Tunlid A."/>
            <person name="Henrissat B."/>
            <person name="Grigoriev I.V."/>
            <person name="Hibbett D.S."/>
            <person name="Martin F."/>
        </authorList>
    </citation>
    <scope>NUCLEOTIDE SEQUENCE [LARGE SCALE GENOMIC DNA]</scope>
    <source>
        <strain evidence="2">FD-334 SS-4</strain>
    </source>
</reference>
<name>A0A0D2P847_HYPSF</name>
<evidence type="ECO:0000313" key="1">
    <source>
        <dbReference type="EMBL" id="KJA24811.1"/>
    </source>
</evidence>
<organism evidence="1 2">
    <name type="scientific">Hypholoma sublateritium (strain FD-334 SS-4)</name>
    <dbReference type="NCBI Taxonomy" id="945553"/>
    <lineage>
        <taxon>Eukaryota</taxon>
        <taxon>Fungi</taxon>
        <taxon>Dikarya</taxon>
        <taxon>Basidiomycota</taxon>
        <taxon>Agaricomycotina</taxon>
        <taxon>Agaricomycetes</taxon>
        <taxon>Agaricomycetidae</taxon>
        <taxon>Agaricales</taxon>
        <taxon>Agaricineae</taxon>
        <taxon>Strophariaceae</taxon>
        <taxon>Hypholoma</taxon>
    </lineage>
</organism>
<keyword evidence="2" id="KW-1185">Reference proteome</keyword>
<dbReference type="AlphaFoldDB" id="A0A0D2P847"/>
<dbReference type="EMBL" id="KN817535">
    <property type="protein sequence ID" value="KJA24811.1"/>
    <property type="molecule type" value="Genomic_DNA"/>
</dbReference>
<evidence type="ECO:0000313" key="2">
    <source>
        <dbReference type="Proteomes" id="UP000054270"/>
    </source>
</evidence>
<dbReference type="Proteomes" id="UP000054270">
    <property type="component" value="Unassembled WGS sequence"/>
</dbReference>
<protein>
    <submittedName>
        <fullName evidence="1">Uncharacterized protein</fullName>
    </submittedName>
</protein>